<dbReference type="Gene3D" id="1.10.10.60">
    <property type="entry name" value="Homeodomain-like"/>
    <property type="match status" value="2"/>
</dbReference>
<dbReference type="SMART" id="SM00342">
    <property type="entry name" value="HTH_ARAC"/>
    <property type="match status" value="1"/>
</dbReference>
<sequence length="332" mass="38516">MKFELSPKMSTMASVQNYLPQKYKKYELPGAIPEYTEGPFGSILWQQLKTEYYTICQQQFFIDREIRLYPYAPKPTVSLNCMLRGNLTCILQGVGRVPLIENKYALYYLPAIKHVAFFKKGYYETINFELEEAYVHYFVKDYPNLEPLYEALRQESDTGIQLDFSNINIHIVESITKIRDANPQLPGHRIYVQNRISDIVLQYLQGVQFKNSNQKSTQERRYALIQEISNYIKGNILSLPPISTIADLNKIHITTLQREFKKHTGTTIHDFINEQKMELAVKLLVETKKSIGNIADTLGYSDSPAFSKSFKARYKLAPGEYRNKWESNATKS</sequence>
<feature type="domain" description="HTH araC/xylS-type" evidence="4">
    <location>
        <begin position="226"/>
        <end position="324"/>
    </location>
</feature>
<proteinExistence type="predicted"/>
<dbReference type="InterPro" id="IPR009057">
    <property type="entry name" value="Homeodomain-like_sf"/>
</dbReference>
<dbReference type="PROSITE" id="PS00041">
    <property type="entry name" value="HTH_ARAC_FAMILY_1"/>
    <property type="match status" value="1"/>
</dbReference>
<dbReference type="PROSITE" id="PS01124">
    <property type="entry name" value="HTH_ARAC_FAMILY_2"/>
    <property type="match status" value="1"/>
</dbReference>
<dbReference type="PANTHER" id="PTHR47893">
    <property type="entry name" value="REGULATORY PROTEIN PCHR"/>
    <property type="match status" value="1"/>
</dbReference>
<keyword evidence="3" id="KW-0804">Transcription</keyword>
<dbReference type="STRING" id="408074.SAMN05660909_04486"/>
<name>A0A1H4FM56_9BACT</name>
<dbReference type="OrthoDB" id="2666928at2"/>
<protein>
    <submittedName>
        <fullName evidence="5">AraC-type DNA-binding protein</fullName>
    </submittedName>
</protein>
<gene>
    <name evidence="5" type="ORF">SAMN05660909_04486</name>
</gene>
<accession>A0A1H4FM56</accession>
<evidence type="ECO:0000256" key="3">
    <source>
        <dbReference type="ARBA" id="ARBA00023163"/>
    </source>
</evidence>
<evidence type="ECO:0000313" key="5">
    <source>
        <dbReference type="EMBL" id="SEA97910.1"/>
    </source>
</evidence>
<dbReference type="RefSeq" id="WP_089764394.1">
    <property type="nucleotide sequence ID" value="NZ_BKAT01000007.1"/>
</dbReference>
<dbReference type="AlphaFoldDB" id="A0A1H4FM56"/>
<keyword evidence="6" id="KW-1185">Reference proteome</keyword>
<dbReference type="PANTHER" id="PTHR47893:SF1">
    <property type="entry name" value="REGULATORY PROTEIN PCHR"/>
    <property type="match status" value="1"/>
</dbReference>
<evidence type="ECO:0000259" key="4">
    <source>
        <dbReference type="PROSITE" id="PS01124"/>
    </source>
</evidence>
<dbReference type="Proteomes" id="UP000199656">
    <property type="component" value="Unassembled WGS sequence"/>
</dbReference>
<organism evidence="5 6">
    <name type="scientific">Chitinophaga terrae</name>
    <name type="common">ex Kim and Jung 2007</name>
    <dbReference type="NCBI Taxonomy" id="408074"/>
    <lineage>
        <taxon>Bacteria</taxon>
        <taxon>Pseudomonadati</taxon>
        <taxon>Bacteroidota</taxon>
        <taxon>Chitinophagia</taxon>
        <taxon>Chitinophagales</taxon>
        <taxon>Chitinophagaceae</taxon>
        <taxon>Chitinophaga</taxon>
    </lineage>
</organism>
<keyword evidence="2 5" id="KW-0238">DNA-binding</keyword>
<reference evidence="6" key="1">
    <citation type="submission" date="2016-10" db="EMBL/GenBank/DDBJ databases">
        <authorList>
            <person name="Varghese N."/>
            <person name="Submissions S."/>
        </authorList>
    </citation>
    <scope>NUCLEOTIDE SEQUENCE [LARGE SCALE GENOMIC DNA]</scope>
    <source>
        <strain evidence="6">DSM 23920</strain>
    </source>
</reference>
<dbReference type="InterPro" id="IPR018062">
    <property type="entry name" value="HTH_AraC-typ_CS"/>
</dbReference>
<evidence type="ECO:0000256" key="2">
    <source>
        <dbReference type="ARBA" id="ARBA00023125"/>
    </source>
</evidence>
<dbReference type="Pfam" id="PF12833">
    <property type="entry name" value="HTH_18"/>
    <property type="match status" value="1"/>
</dbReference>
<dbReference type="GO" id="GO:0043565">
    <property type="term" value="F:sequence-specific DNA binding"/>
    <property type="evidence" value="ECO:0007669"/>
    <property type="project" value="InterPro"/>
</dbReference>
<evidence type="ECO:0000313" key="6">
    <source>
        <dbReference type="Proteomes" id="UP000199656"/>
    </source>
</evidence>
<evidence type="ECO:0000256" key="1">
    <source>
        <dbReference type="ARBA" id="ARBA00023015"/>
    </source>
</evidence>
<dbReference type="EMBL" id="FNRL01000026">
    <property type="protein sequence ID" value="SEA97910.1"/>
    <property type="molecule type" value="Genomic_DNA"/>
</dbReference>
<dbReference type="InterPro" id="IPR018060">
    <property type="entry name" value="HTH_AraC"/>
</dbReference>
<dbReference type="InterPro" id="IPR053142">
    <property type="entry name" value="PchR_regulatory_protein"/>
</dbReference>
<dbReference type="SUPFAM" id="SSF46689">
    <property type="entry name" value="Homeodomain-like"/>
    <property type="match status" value="1"/>
</dbReference>
<keyword evidence="1" id="KW-0805">Transcription regulation</keyword>
<dbReference type="GO" id="GO:0003700">
    <property type="term" value="F:DNA-binding transcription factor activity"/>
    <property type="evidence" value="ECO:0007669"/>
    <property type="project" value="InterPro"/>
</dbReference>